<protein>
    <submittedName>
        <fullName evidence="1">Uncharacterized protein</fullName>
    </submittedName>
</protein>
<accession>A0A9D4CJ91</accession>
<proteinExistence type="predicted"/>
<keyword evidence="2" id="KW-1185">Reference proteome</keyword>
<evidence type="ECO:0000313" key="1">
    <source>
        <dbReference type="EMBL" id="KAH3725542.1"/>
    </source>
</evidence>
<dbReference type="AlphaFoldDB" id="A0A9D4CJ91"/>
<reference evidence="1" key="2">
    <citation type="submission" date="2020-11" db="EMBL/GenBank/DDBJ databases">
        <authorList>
            <person name="McCartney M.A."/>
            <person name="Auch B."/>
            <person name="Kono T."/>
            <person name="Mallez S."/>
            <person name="Becker A."/>
            <person name="Gohl D.M."/>
            <person name="Silverstein K.A.T."/>
            <person name="Koren S."/>
            <person name="Bechman K.B."/>
            <person name="Herman A."/>
            <person name="Abrahante J.E."/>
            <person name="Garbe J."/>
        </authorList>
    </citation>
    <scope>NUCLEOTIDE SEQUENCE</scope>
    <source>
        <strain evidence="1">Duluth1</strain>
        <tissue evidence="1">Whole animal</tissue>
    </source>
</reference>
<reference evidence="1" key="1">
    <citation type="journal article" date="2019" name="bioRxiv">
        <title>The Genome of the Zebra Mussel, Dreissena polymorpha: A Resource for Invasive Species Research.</title>
        <authorList>
            <person name="McCartney M.A."/>
            <person name="Auch B."/>
            <person name="Kono T."/>
            <person name="Mallez S."/>
            <person name="Zhang Y."/>
            <person name="Obille A."/>
            <person name="Becker A."/>
            <person name="Abrahante J.E."/>
            <person name="Garbe J."/>
            <person name="Badalamenti J.P."/>
            <person name="Herman A."/>
            <person name="Mangelson H."/>
            <person name="Liachko I."/>
            <person name="Sullivan S."/>
            <person name="Sone E.D."/>
            <person name="Koren S."/>
            <person name="Silverstein K.A.T."/>
            <person name="Beckman K.B."/>
            <person name="Gohl D.M."/>
        </authorList>
    </citation>
    <scope>NUCLEOTIDE SEQUENCE</scope>
    <source>
        <strain evidence="1">Duluth1</strain>
        <tissue evidence="1">Whole animal</tissue>
    </source>
</reference>
<gene>
    <name evidence="1" type="ORF">DPMN_051387</name>
</gene>
<dbReference type="Proteomes" id="UP000828390">
    <property type="component" value="Unassembled WGS sequence"/>
</dbReference>
<name>A0A9D4CJ91_DREPO</name>
<dbReference type="EMBL" id="JAIWYP010000012">
    <property type="protein sequence ID" value="KAH3725542.1"/>
    <property type="molecule type" value="Genomic_DNA"/>
</dbReference>
<evidence type="ECO:0000313" key="2">
    <source>
        <dbReference type="Proteomes" id="UP000828390"/>
    </source>
</evidence>
<comment type="caution">
    <text evidence="1">The sequence shown here is derived from an EMBL/GenBank/DDBJ whole genome shotgun (WGS) entry which is preliminary data.</text>
</comment>
<sequence>MSRSLSNHYRDPVFDFWNNLAIKYVKFALYKGNSEVAYVMFNGNGSSNMDWFTLHGIEHPGQTDTFRSLSETELEPRNHRSRLSNGSTLMLRFLINIRFEGCDNDRGYVAVIDG</sequence>
<organism evidence="1 2">
    <name type="scientific">Dreissena polymorpha</name>
    <name type="common">Zebra mussel</name>
    <name type="synonym">Mytilus polymorpha</name>
    <dbReference type="NCBI Taxonomy" id="45954"/>
    <lineage>
        <taxon>Eukaryota</taxon>
        <taxon>Metazoa</taxon>
        <taxon>Spiralia</taxon>
        <taxon>Lophotrochozoa</taxon>
        <taxon>Mollusca</taxon>
        <taxon>Bivalvia</taxon>
        <taxon>Autobranchia</taxon>
        <taxon>Heteroconchia</taxon>
        <taxon>Euheterodonta</taxon>
        <taxon>Imparidentia</taxon>
        <taxon>Neoheterodontei</taxon>
        <taxon>Myida</taxon>
        <taxon>Dreissenoidea</taxon>
        <taxon>Dreissenidae</taxon>
        <taxon>Dreissena</taxon>
    </lineage>
</organism>